<comment type="caution">
    <text evidence="1">The sequence shown here is derived from an EMBL/GenBank/DDBJ whole genome shotgun (WGS) entry which is preliminary data.</text>
</comment>
<name>A0A7W7RWC7_9ACTN</name>
<sequence>MAASPSLPAPYHGTHLAAAQANCEPVDWQRPIPRADRIRVREHTCECRTVIYELCATSGLVFVRKHYRKNGTTTVWESPWRRAAEGLSLWDSILRGFAR</sequence>
<gene>
    <name evidence="1" type="ORF">FHR32_003690</name>
</gene>
<proteinExistence type="predicted"/>
<dbReference type="AlphaFoldDB" id="A0A7W7RWC7"/>
<protein>
    <submittedName>
        <fullName evidence="1">Uncharacterized protein</fullName>
    </submittedName>
</protein>
<dbReference type="RefSeq" id="WP_184755387.1">
    <property type="nucleotide sequence ID" value="NZ_BAABEK010000247.1"/>
</dbReference>
<accession>A0A7W7RWC7</accession>
<evidence type="ECO:0000313" key="2">
    <source>
        <dbReference type="Proteomes" id="UP000534286"/>
    </source>
</evidence>
<reference evidence="1 2" key="1">
    <citation type="submission" date="2020-08" db="EMBL/GenBank/DDBJ databases">
        <title>Sequencing the genomes of 1000 actinobacteria strains.</title>
        <authorList>
            <person name="Klenk H.-P."/>
        </authorList>
    </citation>
    <scope>NUCLEOTIDE SEQUENCE [LARGE SCALE GENOMIC DNA]</scope>
    <source>
        <strain evidence="1 2">DSM 43023</strain>
    </source>
</reference>
<dbReference type="Proteomes" id="UP000534286">
    <property type="component" value="Unassembled WGS sequence"/>
</dbReference>
<dbReference type="EMBL" id="JACHJU010000001">
    <property type="protein sequence ID" value="MBB4939385.1"/>
    <property type="molecule type" value="Genomic_DNA"/>
</dbReference>
<organism evidence="1 2">
    <name type="scientific">Streptosporangium album</name>
    <dbReference type="NCBI Taxonomy" id="47479"/>
    <lineage>
        <taxon>Bacteria</taxon>
        <taxon>Bacillati</taxon>
        <taxon>Actinomycetota</taxon>
        <taxon>Actinomycetes</taxon>
        <taxon>Streptosporangiales</taxon>
        <taxon>Streptosporangiaceae</taxon>
        <taxon>Streptosporangium</taxon>
    </lineage>
</organism>
<keyword evidence="2" id="KW-1185">Reference proteome</keyword>
<evidence type="ECO:0000313" key="1">
    <source>
        <dbReference type="EMBL" id="MBB4939385.1"/>
    </source>
</evidence>